<evidence type="ECO:0000313" key="1">
    <source>
        <dbReference type="EMBL" id="KAI0291042.1"/>
    </source>
</evidence>
<keyword evidence="2" id="KW-1185">Reference proteome</keyword>
<accession>A0AAD4LUR0</accession>
<dbReference type="EMBL" id="WTXG01000185">
    <property type="protein sequence ID" value="KAI0291042.1"/>
    <property type="molecule type" value="Genomic_DNA"/>
</dbReference>
<comment type="caution">
    <text evidence="1">The sequence shown here is derived from an EMBL/GenBank/DDBJ whole genome shotgun (WGS) entry which is preliminary data.</text>
</comment>
<proteinExistence type="predicted"/>
<protein>
    <submittedName>
        <fullName evidence="1">Uncharacterized protein</fullName>
    </submittedName>
</protein>
<organism evidence="1 2">
    <name type="scientific">Multifurca ochricompacta</name>
    <dbReference type="NCBI Taxonomy" id="376703"/>
    <lineage>
        <taxon>Eukaryota</taxon>
        <taxon>Fungi</taxon>
        <taxon>Dikarya</taxon>
        <taxon>Basidiomycota</taxon>
        <taxon>Agaricomycotina</taxon>
        <taxon>Agaricomycetes</taxon>
        <taxon>Russulales</taxon>
        <taxon>Russulaceae</taxon>
        <taxon>Multifurca</taxon>
    </lineage>
</organism>
<evidence type="ECO:0000313" key="2">
    <source>
        <dbReference type="Proteomes" id="UP001203297"/>
    </source>
</evidence>
<reference evidence="1" key="1">
    <citation type="journal article" date="2022" name="New Phytol.">
        <title>Evolutionary transition to the ectomycorrhizal habit in the genomes of a hyperdiverse lineage of mushroom-forming fungi.</title>
        <authorList>
            <person name="Looney B."/>
            <person name="Miyauchi S."/>
            <person name="Morin E."/>
            <person name="Drula E."/>
            <person name="Courty P.E."/>
            <person name="Kohler A."/>
            <person name="Kuo A."/>
            <person name="LaButti K."/>
            <person name="Pangilinan J."/>
            <person name="Lipzen A."/>
            <person name="Riley R."/>
            <person name="Andreopoulos W."/>
            <person name="He G."/>
            <person name="Johnson J."/>
            <person name="Nolan M."/>
            <person name="Tritt A."/>
            <person name="Barry K.W."/>
            <person name="Grigoriev I.V."/>
            <person name="Nagy L.G."/>
            <person name="Hibbett D."/>
            <person name="Henrissat B."/>
            <person name="Matheny P.B."/>
            <person name="Labbe J."/>
            <person name="Martin F.M."/>
        </authorList>
    </citation>
    <scope>NUCLEOTIDE SEQUENCE</scope>
    <source>
        <strain evidence="1">BPL690</strain>
    </source>
</reference>
<dbReference type="Proteomes" id="UP001203297">
    <property type="component" value="Unassembled WGS sequence"/>
</dbReference>
<name>A0AAD4LUR0_9AGAM</name>
<sequence length="146" mass="16344">MALAWPEAALAFLKSGLSQSCHRQLGPGPRRWDESMLKGAVPQGNVEWRSTRSTETAESSSRDFVQKTNTDIWWTYIYKLNIKGRYIIAKLFHSCVSSGYGPCPNLNYPEEDLVFYTSSLEVEQTQIYSPRKVYLNSTAPGAGGSV</sequence>
<dbReference type="AlphaFoldDB" id="A0AAD4LUR0"/>
<gene>
    <name evidence="1" type="ORF">B0F90DRAFT_1671722</name>
</gene>